<accession>A0A423GPZ9</accession>
<dbReference type="RefSeq" id="WP_123583330.1">
    <property type="nucleotide sequence ID" value="NZ_MOBI01000018.1"/>
</dbReference>
<dbReference type="PANTHER" id="PTHR43877">
    <property type="entry name" value="AMINOALKYLPHOSPHONATE N-ACETYLTRANSFERASE-RELATED-RELATED"/>
    <property type="match status" value="1"/>
</dbReference>
<evidence type="ECO:0000313" key="5">
    <source>
        <dbReference type="Proteomes" id="UP000284684"/>
    </source>
</evidence>
<dbReference type="Gene3D" id="3.40.630.30">
    <property type="match status" value="1"/>
</dbReference>
<keyword evidence="1 4" id="KW-0808">Transferase</keyword>
<dbReference type="Pfam" id="PF00583">
    <property type="entry name" value="Acetyltransf_1"/>
    <property type="match status" value="1"/>
</dbReference>
<feature type="domain" description="N-acetyltransferase" evidence="3">
    <location>
        <begin position="1"/>
        <end position="149"/>
    </location>
</feature>
<evidence type="ECO:0000256" key="1">
    <source>
        <dbReference type="ARBA" id="ARBA00022679"/>
    </source>
</evidence>
<dbReference type="EMBL" id="MOBI01000018">
    <property type="protein sequence ID" value="ROM95444.1"/>
    <property type="molecule type" value="Genomic_DNA"/>
</dbReference>
<dbReference type="AlphaFoldDB" id="A0A423GPZ9"/>
<dbReference type="GO" id="GO:0016747">
    <property type="term" value="F:acyltransferase activity, transferring groups other than amino-acyl groups"/>
    <property type="evidence" value="ECO:0007669"/>
    <property type="project" value="InterPro"/>
</dbReference>
<dbReference type="Proteomes" id="UP000284684">
    <property type="component" value="Unassembled WGS sequence"/>
</dbReference>
<proteinExistence type="predicted"/>
<dbReference type="InterPro" id="IPR016181">
    <property type="entry name" value="Acyl_CoA_acyltransferase"/>
</dbReference>
<evidence type="ECO:0000313" key="4">
    <source>
        <dbReference type="EMBL" id="ROM95444.1"/>
    </source>
</evidence>
<protein>
    <submittedName>
        <fullName evidence="4">GNAT family N-acetyltransferase</fullName>
    </submittedName>
</protein>
<evidence type="ECO:0000259" key="3">
    <source>
        <dbReference type="PROSITE" id="PS51186"/>
    </source>
</evidence>
<organism evidence="4 5">
    <name type="scientific">Pseudomonas brassicacearum</name>
    <dbReference type="NCBI Taxonomy" id="930166"/>
    <lineage>
        <taxon>Bacteria</taxon>
        <taxon>Pseudomonadati</taxon>
        <taxon>Pseudomonadota</taxon>
        <taxon>Gammaproteobacteria</taxon>
        <taxon>Pseudomonadales</taxon>
        <taxon>Pseudomonadaceae</taxon>
        <taxon>Pseudomonas</taxon>
    </lineage>
</organism>
<evidence type="ECO:0000256" key="2">
    <source>
        <dbReference type="ARBA" id="ARBA00023315"/>
    </source>
</evidence>
<dbReference type="PROSITE" id="PS51186">
    <property type="entry name" value="GNAT"/>
    <property type="match status" value="1"/>
</dbReference>
<dbReference type="SUPFAM" id="SSF55729">
    <property type="entry name" value="Acyl-CoA N-acyltransferases (Nat)"/>
    <property type="match status" value="1"/>
</dbReference>
<dbReference type="InterPro" id="IPR050832">
    <property type="entry name" value="Bact_Acetyltransf"/>
</dbReference>
<dbReference type="PANTHER" id="PTHR43877:SF2">
    <property type="entry name" value="AMINOALKYLPHOSPHONATE N-ACETYLTRANSFERASE-RELATED"/>
    <property type="match status" value="1"/>
</dbReference>
<comment type="caution">
    <text evidence="4">The sequence shown here is derived from an EMBL/GenBank/DDBJ whole genome shotgun (WGS) entry which is preliminary data.</text>
</comment>
<name>A0A423GPZ9_9PSED</name>
<dbReference type="InterPro" id="IPR000182">
    <property type="entry name" value="GNAT_dom"/>
</dbReference>
<gene>
    <name evidence="4" type="ORF">BK658_16595</name>
</gene>
<sequence length="149" mass="17315">MKIIQCGPQQLDEAAYLFNQYRMFYEQADDLATSYNFIKYNLDNEKSKIYLVLDDSGKAVAFAQLYPTLCSLAMKPFYWLYDLYVDQSARKQGYARHLMNYLSETLKAEGAQRLSLDTAISNKAAQALYESLGYEQEKSFITYHKFLNV</sequence>
<reference evidence="4 5" key="1">
    <citation type="submission" date="2016-10" db="EMBL/GenBank/DDBJ databases">
        <title>Comparative genome analysis of multiple Pseudomonas spp. focuses on biocontrol and plant growth promoting traits.</title>
        <authorList>
            <person name="Tao X.-Y."/>
            <person name="Taylor C.G."/>
        </authorList>
    </citation>
    <scope>NUCLEOTIDE SEQUENCE [LARGE SCALE GENOMIC DNA]</scope>
    <source>
        <strain evidence="4 5">37D10</strain>
    </source>
</reference>
<keyword evidence="2" id="KW-0012">Acyltransferase</keyword>
<dbReference type="CDD" id="cd04301">
    <property type="entry name" value="NAT_SF"/>
    <property type="match status" value="1"/>
</dbReference>